<dbReference type="InterPro" id="IPR003675">
    <property type="entry name" value="Rce1/LyrA-like_dom"/>
</dbReference>
<dbReference type="Proteomes" id="UP000432350">
    <property type="component" value="Unassembled WGS sequence"/>
</dbReference>
<reference evidence="3 4" key="1">
    <citation type="submission" date="2019-10" db="EMBL/GenBank/DDBJ databases">
        <authorList>
            <person name="Karimi E."/>
        </authorList>
    </citation>
    <scope>NUCLEOTIDE SEQUENCE [LARGE SCALE GENOMIC DNA]</scope>
    <source>
        <strain evidence="3">Sphingobacterium sp. 8BC</strain>
    </source>
</reference>
<keyword evidence="1" id="KW-0472">Membrane</keyword>
<evidence type="ECO:0000313" key="4">
    <source>
        <dbReference type="Proteomes" id="UP000432350"/>
    </source>
</evidence>
<evidence type="ECO:0000313" key="3">
    <source>
        <dbReference type="EMBL" id="VXC89038.1"/>
    </source>
</evidence>
<feature type="domain" description="CAAX prenyl protease 2/Lysostaphin resistance protein A-like" evidence="2">
    <location>
        <begin position="41"/>
        <end position="131"/>
    </location>
</feature>
<accession>A0A654CAM5</accession>
<evidence type="ECO:0000259" key="2">
    <source>
        <dbReference type="Pfam" id="PF02517"/>
    </source>
</evidence>
<dbReference type="GO" id="GO:0080120">
    <property type="term" value="P:CAAX-box protein maturation"/>
    <property type="evidence" value="ECO:0007669"/>
    <property type="project" value="UniProtKB-ARBA"/>
</dbReference>
<dbReference type="RefSeq" id="WP_115047376.1">
    <property type="nucleotide sequence ID" value="NZ_CP068086.1"/>
</dbReference>
<feature type="transmembrane region" description="Helical" evidence="1">
    <location>
        <begin position="133"/>
        <end position="151"/>
    </location>
</feature>
<dbReference type="Pfam" id="PF02517">
    <property type="entry name" value="Rce1-like"/>
    <property type="match status" value="1"/>
</dbReference>
<dbReference type="GO" id="GO:0004175">
    <property type="term" value="F:endopeptidase activity"/>
    <property type="evidence" value="ECO:0007669"/>
    <property type="project" value="UniProtKB-ARBA"/>
</dbReference>
<organism evidence="3 4">
    <name type="scientific">Sphingobacterium multivorum</name>
    <dbReference type="NCBI Taxonomy" id="28454"/>
    <lineage>
        <taxon>Bacteria</taxon>
        <taxon>Pseudomonadati</taxon>
        <taxon>Bacteroidota</taxon>
        <taxon>Sphingobacteriia</taxon>
        <taxon>Sphingobacteriales</taxon>
        <taxon>Sphingobacteriaceae</taxon>
        <taxon>Sphingobacterium</taxon>
    </lineage>
</organism>
<gene>
    <name evidence="3" type="ORF">SPHINGO8BC_50692</name>
</gene>
<keyword evidence="1" id="KW-1133">Transmembrane helix</keyword>
<dbReference type="PANTHER" id="PTHR39430:SF1">
    <property type="entry name" value="PROTEASE"/>
    <property type="match status" value="1"/>
</dbReference>
<proteinExistence type="predicted"/>
<protein>
    <recommendedName>
        <fullName evidence="2">CAAX prenyl protease 2/Lysostaphin resistance protein A-like domain-containing protein</fullName>
    </recommendedName>
</protein>
<evidence type="ECO:0000256" key="1">
    <source>
        <dbReference type="SAM" id="Phobius"/>
    </source>
</evidence>
<sequence length="197" mass="22362">MKQKIKLLIFGTLQSSIILIVFFLLFGLDIASNTITMSDQFNIFLICICTAFFEEIVFRYYLIRGLSRFFNKKKSVIISAVLFAACHLGNSHFTTTAFASHFLGGIIYAYAYIHTKSIYYPVGLHFGWNYIQLLFSLPMSGTTKSGLYSLILPTNDYWLGGNYGIEGGFASLLIRSILFGVILFTVSRYERNAHVNY</sequence>
<dbReference type="AlphaFoldDB" id="A0A654CAM5"/>
<dbReference type="PANTHER" id="PTHR39430">
    <property type="entry name" value="MEMBRANE-ASSOCIATED PROTEASE-RELATED"/>
    <property type="match status" value="1"/>
</dbReference>
<dbReference type="EMBL" id="CABWMV010000024">
    <property type="protein sequence ID" value="VXC89038.1"/>
    <property type="molecule type" value="Genomic_DNA"/>
</dbReference>
<feature type="transmembrane region" description="Helical" evidence="1">
    <location>
        <begin position="96"/>
        <end position="113"/>
    </location>
</feature>
<feature type="transmembrane region" description="Helical" evidence="1">
    <location>
        <begin position="163"/>
        <end position="186"/>
    </location>
</feature>
<feature type="transmembrane region" description="Helical" evidence="1">
    <location>
        <begin position="7"/>
        <end position="28"/>
    </location>
</feature>
<feature type="transmembrane region" description="Helical" evidence="1">
    <location>
        <begin position="74"/>
        <end position="90"/>
    </location>
</feature>
<name>A0A654CAM5_SPHMU</name>
<keyword evidence="1" id="KW-0812">Transmembrane</keyword>
<feature type="transmembrane region" description="Helical" evidence="1">
    <location>
        <begin position="40"/>
        <end position="62"/>
    </location>
</feature>